<dbReference type="SUPFAM" id="SSF47781">
    <property type="entry name" value="RuvA domain 2-like"/>
    <property type="match status" value="2"/>
</dbReference>
<dbReference type="InterPro" id="IPR023319">
    <property type="entry name" value="Tex-like_HTH_dom_sf"/>
</dbReference>
<dbReference type="SUPFAM" id="SSF50249">
    <property type="entry name" value="Nucleic acid-binding proteins"/>
    <property type="match status" value="1"/>
</dbReference>
<dbReference type="GO" id="GO:0005737">
    <property type="term" value="C:cytoplasm"/>
    <property type="evidence" value="ECO:0007669"/>
    <property type="project" value="UniProtKB-ARBA"/>
</dbReference>
<dbReference type="Proteomes" id="UP000824002">
    <property type="component" value="Unassembled WGS sequence"/>
</dbReference>
<dbReference type="SUPFAM" id="SSF53098">
    <property type="entry name" value="Ribonuclease H-like"/>
    <property type="match status" value="1"/>
</dbReference>
<dbReference type="GO" id="GO:0006412">
    <property type="term" value="P:translation"/>
    <property type="evidence" value="ECO:0007669"/>
    <property type="project" value="TreeGrafter"/>
</dbReference>
<dbReference type="Gene3D" id="1.10.10.650">
    <property type="entry name" value="RuvA domain 2-like"/>
    <property type="match status" value="1"/>
</dbReference>
<dbReference type="Pfam" id="PF00575">
    <property type="entry name" value="S1"/>
    <property type="match status" value="1"/>
</dbReference>
<reference evidence="2" key="2">
    <citation type="journal article" date="2021" name="PeerJ">
        <title>Extensive microbial diversity within the chicken gut microbiome revealed by metagenomics and culture.</title>
        <authorList>
            <person name="Gilroy R."/>
            <person name="Ravi A."/>
            <person name="Getino M."/>
            <person name="Pursley I."/>
            <person name="Horton D.L."/>
            <person name="Alikhan N.F."/>
            <person name="Baker D."/>
            <person name="Gharbi K."/>
            <person name="Hall N."/>
            <person name="Watson M."/>
            <person name="Adriaenssens E.M."/>
            <person name="Foster-Nyarko E."/>
            <person name="Jarju S."/>
            <person name="Secka A."/>
            <person name="Antonio M."/>
            <person name="Oren A."/>
            <person name="Chaudhuri R.R."/>
            <person name="La Ragione R."/>
            <person name="Hildebrand F."/>
            <person name="Pallen M.J."/>
        </authorList>
    </citation>
    <scope>NUCLEOTIDE SEQUENCE</scope>
    <source>
        <strain evidence="2">CHK199-13235</strain>
    </source>
</reference>
<gene>
    <name evidence="2" type="ORF">IAB51_05085</name>
</gene>
<dbReference type="InterPro" id="IPR012337">
    <property type="entry name" value="RNaseH-like_sf"/>
</dbReference>
<dbReference type="PANTHER" id="PTHR10724">
    <property type="entry name" value="30S RIBOSOMAL PROTEIN S1"/>
    <property type="match status" value="1"/>
</dbReference>
<dbReference type="InterPro" id="IPR003029">
    <property type="entry name" value="S1_domain"/>
</dbReference>
<dbReference type="InterPro" id="IPR050437">
    <property type="entry name" value="Ribos_protein_bS1-like"/>
</dbReference>
<dbReference type="FunFam" id="2.40.50.140:FF:000051">
    <property type="entry name" value="RNA-binding transcriptional accessory protein"/>
    <property type="match status" value="1"/>
</dbReference>
<dbReference type="InterPro" id="IPR023323">
    <property type="entry name" value="Tex-like_dom_sf"/>
</dbReference>
<dbReference type="InterPro" id="IPR012340">
    <property type="entry name" value="NA-bd_OB-fold"/>
</dbReference>
<dbReference type="FunFam" id="3.30.420.140:FF:000001">
    <property type="entry name" value="RNA-binding transcriptional accessory protein"/>
    <property type="match status" value="1"/>
</dbReference>
<name>A0A9D1FM99_9FIRM</name>
<dbReference type="GO" id="GO:0003735">
    <property type="term" value="F:structural constituent of ribosome"/>
    <property type="evidence" value="ECO:0007669"/>
    <property type="project" value="TreeGrafter"/>
</dbReference>
<dbReference type="InterPro" id="IPR055179">
    <property type="entry name" value="Tex-like_central_region"/>
</dbReference>
<dbReference type="Pfam" id="PF09371">
    <property type="entry name" value="Tex_N"/>
    <property type="match status" value="1"/>
</dbReference>
<dbReference type="Pfam" id="PF17674">
    <property type="entry name" value="HHH_9"/>
    <property type="match status" value="1"/>
</dbReference>
<dbReference type="FunFam" id="1.10.150.310:FF:000001">
    <property type="entry name" value="RNA-binding transcriptional accessory protein"/>
    <property type="match status" value="1"/>
</dbReference>
<dbReference type="FunFam" id="1.10.10.650:FF:000001">
    <property type="entry name" value="S1 RNA-binding domain 1"/>
    <property type="match status" value="1"/>
</dbReference>
<dbReference type="Gene3D" id="1.10.150.310">
    <property type="entry name" value="Tex RuvX-like domain-like"/>
    <property type="match status" value="1"/>
</dbReference>
<dbReference type="SMART" id="SM00732">
    <property type="entry name" value="YqgFc"/>
    <property type="match status" value="1"/>
</dbReference>
<dbReference type="AlphaFoldDB" id="A0A9D1FM99"/>
<feature type="domain" description="S1 motif" evidence="1">
    <location>
        <begin position="642"/>
        <end position="711"/>
    </location>
</feature>
<dbReference type="CDD" id="cd05685">
    <property type="entry name" value="S1_Tex"/>
    <property type="match status" value="1"/>
</dbReference>
<dbReference type="EMBL" id="DVJP01000036">
    <property type="protein sequence ID" value="HIS76169.1"/>
    <property type="molecule type" value="Genomic_DNA"/>
</dbReference>
<evidence type="ECO:0000313" key="3">
    <source>
        <dbReference type="Proteomes" id="UP000824002"/>
    </source>
</evidence>
<dbReference type="InterPro" id="IPR041692">
    <property type="entry name" value="HHH_9"/>
</dbReference>
<dbReference type="Gene3D" id="1.10.3500.10">
    <property type="entry name" value="Tex N-terminal region-like"/>
    <property type="match status" value="1"/>
</dbReference>
<dbReference type="InterPro" id="IPR037027">
    <property type="entry name" value="YqgF/RNaseH-like_dom_sf"/>
</dbReference>
<proteinExistence type="predicted"/>
<dbReference type="Gene3D" id="2.40.50.140">
    <property type="entry name" value="Nucleic acid-binding proteins"/>
    <property type="match status" value="1"/>
</dbReference>
<dbReference type="InterPro" id="IPR010994">
    <property type="entry name" value="RuvA_2-like"/>
</dbReference>
<dbReference type="SUPFAM" id="SSF158832">
    <property type="entry name" value="Tex N-terminal region-like"/>
    <property type="match status" value="1"/>
</dbReference>
<organism evidence="2 3">
    <name type="scientific">Candidatus Merdivicinus excrementipullorum</name>
    <dbReference type="NCBI Taxonomy" id="2840867"/>
    <lineage>
        <taxon>Bacteria</taxon>
        <taxon>Bacillati</taxon>
        <taxon>Bacillota</taxon>
        <taxon>Clostridia</taxon>
        <taxon>Eubacteriales</taxon>
        <taxon>Oscillospiraceae</taxon>
        <taxon>Oscillospiraceae incertae sedis</taxon>
        <taxon>Candidatus Merdivicinus</taxon>
    </lineage>
</organism>
<dbReference type="GO" id="GO:0006139">
    <property type="term" value="P:nucleobase-containing compound metabolic process"/>
    <property type="evidence" value="ECO:0007669"/>
    <property type="project" value="InterPro"/>
</dbReference>
<dbReference type="InterPro" id="IPR032639">
    <property type="entry name" value="Tex_YqgF"/>
</dbReference>
<protein>
    <submittedName>
        <fullName evidence="2">RNA-binding transcriptional accessory protein</fullName>
    </submittedName>
</protein>
<dbReference type="SMART" id="SM00316">
    <property type="entry name" value="S1"/>
    <property type="match status" value="1"/>
</dbReference>
<dbReference type="PROSITE" id="PS50126">
    <property type="entry name" value="S1"/>
    <property type="match status" value="1"/>
</dbReference>
<dbReference type="InterPro" id="IPR006641">
    <property type="entry name" value="YqgF/RNaseH-like_dom"/>
</dbReference>
<dbReference type="Pfam" id="PF16921">
    <property type="entry name" value="Tex_YqgF"/>
    <property type="match status" value="1"/>
</dbReference>
<comment type="caution">
    <text evidence="2">The sequence shown here is derived from an EMBL/GenBank/DDBJ whole genome shotgun (WGS) entry which is preliminary data.</text>
</comment>
<dbReference type="InterPro" id="IPR044146">
    <property type="entry name" value="S1_Tex"/>
</dbReference>
<dbReference type="GO" id="GO:0003729">
    <property type="term" value="F:mRNA binding"/>
    <property type="evidence" value="ECO:0007669"/>
    <property type="project" value="TreeGrafter"/>
</dbReference>
<sequence length="719" mass="78649">MDILKQLSQELNLPESQVSSAVQLMDLGNTIPFIARYRKEATGSLDDQVLRRLQERLEYLRSLEKRREDISSAIQAQEKLTPELEAAISAAATLTELEDIYRPFRPKRKTRASAARERGLEPLAAWIFSQQPGDPLEKAAAFVSEENGAPSPEAAIDGARDIVAEDISDNAAIRRDLRAFTFRTGVLTVKAADPDVPSVYETYYDFSEPVHKAASHRVLAIERGEREGFLKVSVVIEARAAVMALQKKFVKNNTPAGEIVAEACADSFSRLIYPAIEREIRSQLADDASEKAIRVFSQNLRQLLLQPPVKNAVTMGFDPAYRTGCKIAVVDGTGKVLDTSVVYPTVPHKDVEGAKKTLTGLIRKYGVTVIAIGNGTASRESEQFVADMLREIPEKVSYMVVSEAGASVYSASKLGAEEFPQYDVSLRSAVSIARRLQDPLAELVKIDPKAIGVGQYQHDMPQKQLSAALDGVVEDCVNGVGVDLNTASQPLLARVAGINSAVAKNIVAYREENGRFTDRSQLKKVPKLGAKAFEQCAGFLRVTGGGNILDSTGVHPESYAAAQGLLTACGYSLEDVGVSLADLKNRAEQKGLRVLAEELGTGEPTLRDMIDELQKPGRDPRDQLPPPLLRTDVMEMKDLKPGMELKGTVRNVIDFGAFVDIGVHQDGLVHISQICDRYIKHPLEAVNVGDVVTVWVMDVDLKKKRISLTMKPPKAEDNH</sequence>
<reference evidence="2" key="1">
    <citation type="submission" date="2020-10" db="EMBL/GenBank/DDBJ databases">
        <authorList>
            <person name="Gilroy R."/>
        </authorList>
    </citation>
    <scope>NUCLEOTIDE SEQUENCE</scope>
    <source>
        <strain evidence="2">CHK199-13235</strain>
    </source>
</reference>
<dbReference type="Pfam" id="PF12836">
    <property type="entry name" value="HHH_3"/>
    <property type="match status" value="1"/>
</dbReference>
<accession>A0A9D1FM99</accession>
<dbReference type="Pfam" id="PF22706">
    <property type="entry name" value="Tex_central_region"/>
    <property type="match status" value="1"/>
</dbReference>
<dbReference type="Gene3D" id="3.30.420.140">
    <property type="entry name" value="YqgF/RNase H-like domain"/>
    <property type="match status" value="1"/>
</dbReference>
<evidence type="ECO:0000259" key="1">
    <source>
        <dbReference type="PROSITE" id="PS50126"/>
    </source>
</evidence>
<evidence type="ECO:0000313" key="2">
    <source>
        <dbReference type="EMBL" id="HIS76169.1"/>
    </source>
</evidence>
<dbReference type="PANTHER" id="PTHR10724:SF10">
    <property type="entry name" value="S1 RNA-BINDING DOMAIN-CONTAINING PROTEIN 1"/>
    <property type="match status" value="1"/>
</dbReference>
<dbReference type="InterPro" id="IPR018974">
    <property type="entry name" value="Tex-like_N"/>
</dbReference>